<keyword evidence="2" id="KW-1185">Reference proteome</keyword>
<evidence type="ECO:0000313" key="2">
    <source>
        <dbReference type="Proteomes" id="UP000327013"/>
    </source>
</evidence>
<proteinExistence type="predicted"/>
<gene>
    <name evidence="1" type="ORF">FH972_003828</name>
</gene>
<reference evidence="1 2" key="1">
    <citation type="submission" date="2019-06" db="EMBL/GenBank/DDBJ databases">
        <title>A chromosomal-level reference genome of Carpinus fangiana (Coryloideae, Betulaceae).</title>
        <authorList>
            <person name="Yang X."/>
            <person name="Wang Z."/>
            <person name="Zhang L."/>
            <person name="Hao G."/>
            <person name="Liu J."/>
            <person name="Yang Y."/>
        </authorList>
    </citation>
    <scope>NUCLEOTIDE SEQUENCE [LARGE SCALE GENOMIC DNA]</scope>
    <source>
        <strain evidence="1">Cfa_2016G</strain>
        <tissue evidence="1">Leaf</tissue>
    </source>
</reference>
<protein>
    <submittedName>
        <fullName evidence="1">Uncharacterized protein</fullName>
    </submittedName>
</protein>
<dbReference type="EMBL" id="CM017321">
    <property type="protein sequence ID" value="KAE7999391.1"/>
    <property type="molecule type" value="Genomic_DNA"/>
</dbReference>
<dbReference type="Proteomes" id="UP000327013">
    <property type="component" value="Chromosome 1"/>
</dbReference>
<organism evidence="1 2">
    <name type="scientific">Carpinus fangiana</name>
    <dbReference type="NCBI Taxonomy" id="176857"/>
    <lineage>
        <taxon>Eukaryota</taxon>
        <taxon>Viridiplantae</taxon>
        <taxon>Streptophyta</taxon>
        <taxon>Embryophyta</taxon>
        <taxon>Tracheophyta</taxon>
        <taxon>Spermatophyta</taxon>
        <taxon>Magnoliopsida</taxon>
        <taxon>eudicotyledons</taxon>
        <taxon>Gunneridae</taxon>
        <taxon>Pentapetalae</taxon>
        <taxon>rosids</taxon>
        <taxon>fabids</taxon>
        <taxon>Fagales</taxon>
        <taxon>Betulaceae</taxon>
        <taxon>Carpinus</taxon>
    </lineage>
</organism>
<name>A0A5N6QLM3_9ROSI</name>
<accession>A0A5N6QLM3</accession>
<dbReference type="AlphaFoldDB" id="A0A5N6QLM3"/>
<sequence length="84" mass="9700">MALPHVGRSKRLIAPFPHANNVIVTSMVSSPPRGSFRGSAMAGRMKEFNVIRKMWKRKVVTIGRWKKTKTWLSALRKRIGLWRK</sequence>
<evidence type="ECO:0000313" key="1">
    <source>
        <dbReference type="EMBL" id="KAE7999391.1"/>
    </source>
</evidence>
<dbReference type="OrthoDB" id="690771at2759"/>